<dbReference type="Gene3D" id="1.10.1790.10">
    <property type="entry name" value="PRD domain"/>
    <property type="match status" value="2"/>
</dbReference>
<evidence type="ECO:0000259" key="7">
    <source>
        <dbReference type="PROSITE" id="PS51099"/>
    </source>
</evidence>
<dbReference type="SUPFAM" id="SSF52794">
    <property type="entry name" value="PTS system IIB component-like"/>
    <property type="match status" value="1"/>
</dbReference>
<feature type="domain" description="PTS EIIA type-2" evidence="6">
    <location>
        <begin position="529"/>
        <end position="677"/>
    </location>
</feature>
<keyword evidence="1" id="KW-0808">Transferase</keyword>
<dbReference type="PROSITE" id="PS51099">
    <property type="entry name" value="PTS_EIIB_TYPE_2"/>
    <property type="match status" value="1"/>
</dbReference>
<dbReference type="GO" id="GO:0006355">
    <property type="term" value="P:regulation of DNA-templated transcription"/>
    <property type="evidence" value="ECO:0007669"/>
    <property type="project" value="InterPro"/>
</dbReference>
<feature type="domain" description="PRD" evidence="8">
    <location>
        <begin position="195"/>
        <end position="300"/>
    </location>
</feature>
<dbReference type="AlphaFoldDB" id="A0A4R3KZ64"/>
<name>A0A4R3KZ64_9FIRM</name>
<dbReference type="InterPro" id="IPR007737">
    <property type="entry name" value="Mga_HTH"/>
</dbReference>
<comment type="caution">
    <text evidence="9">The sequence shown here is derived from an EMBL/GenBank/DDBJ whole genome shotgun (WGS) entry which is preliminary data.</text>
</comment>
<dbReference type="OrthoDB" id="3175596at2"/>
<dbReference type="PANTHER" id="PTHR30185:SF18">
    <property type="entry name" value="TRANSCRIPTIONAL REGULATOR MTLR"/>
    <property type="match status" value="1"/>
</dbReference>
<dbReference type="InterPro" id="IPR050661">
    <property type="entry name" value="BglG_antiterminators"/>
</dbReference>
<keyword evidence="3" id="KW-0805">Transcription regulation</keyword>
<dbReference type="InterPro" id="IPR011608">
    <property type="entry name" value="PRD"/>
</dbReference>
<evidence type="ECO:0000313" key="9">
    <source>
        <dbReference type="EMBL" id="TCS89356.1"/>
    </source>
</evidence>
<dbReference type="PROSITE" id="PS51372">
    <property type="entry name" value="PRD_2"/>
    <property type="match status" value="2"/>
</dbReference>
<dbReference type="InterPro" id="IPR036095">
    <property type="entry name" value="PTS_EIIB-like_sf"/>
</dbReference>
<keyword evidence="4" id="KW-0010">Activator</keyword>
<dbReference type="GO" id="GO:0008982">
    <property type="term" value="F:protein-N(PI)-phosphohistidine-sugar phosphotransferase activity"/>
    <property type="evidence" value="ECO:0007669"/>
    <property type="project" value="InterPro"/>
</dbReference>
<feature type="domain" description="PRD" evidence="8">
    <location>
        <begin position="302"/>
        <end position="409"/>
    </location>
</feature>
<organism evidence="9 10">
    <name type="scientific">Keratinibaculum paraultunense</name>
    <dbReference type="NCBI Taxonomy" id="1278232"/>
    <lineage>
        <taxon>Bacteria</taxon>
        <taxon>Bacillati</taxon>
        <taxon>Bacillota</taxon>
        <taxon>Tissierellia</taxon>
        <taxon>Tissierellales</taxon>
        <taxon>Tepidimicrobiaceae</taxon>
        <taxon>Keratinibaculum</taxon>
    </lineage>
</organism>
<keyword evidence="2" id="KW-0677">Repeat</keyword>
<keyword evidence="10" id="KW-1185">Reference proteome</keyword>
<dbReference type="PROSITE" id="PS51094">
    <property type="entry name" value="PTS_EIIA_TYPE_2"/>
    <property type="match status" value="1"/>
</dbReference>
<accession>A0A4R3KZ64</accession>
<dbReference type="SUPFAM" id="SSF55804">
    <property type="entry name" value="Phoshotransferase/anion transport protein"/>
    <property type="match status" value="1"/>
</dbReference>
<evidence type="ECO:0000256" key="4">
    <source>
        <dbReference type="ARBA" id="ARBA00023159"/>
    </source>
</evidence>
<dbReference type="Proteomes" id="UP000294567">
    <property type="component" value="Unassembled WGS sequence"/>
</dbReference>
<dbReference type="InterPro" id="IPR016152">
    <property type="entry name" value="PTrfase/Anion_transptr"/>
</dbReference>
<dbReference type="Pfam" id="PF05043">
    <property type="entry name" value="Mga"/>
    <property type="match status" value="1"/>
</dbReference>
<dbReference type="InterPro" id="IPR036634">
    <property type="entry name" value="PRD_sf"/>
</dbReference>
<evidence type="ECO:0000259" key="6">
    <source>
        <dbReference type="PROSITE" id="PS51094"/>
    </source>
</evidence>
<evidence type="ECO:0000256" key="2">
    <source>
        <dbReference type="ARBA" id="ARBA00022737"/>
    </source>
</evidence>
<dbReference type="InterPro" id="IPR036388">
    <property type="entry name" value="WH-like_DNA-bd_sf"/>
</dbReference>
<dbReference type="Gene3D" id="1.10.10.10">
    <property type="entry name" value="Winged helix-like DNA-binding domain superfamily/Winged helix DNA-binding domain"/>
    <property type="match status" value="1"/>
</dbReference>
<dbReference type="CDD" id="cd05568">
    <property type="entry name" value="PTS_IIB_bgl_like"/>
    <property type="match status" value="1"/>
</dbReference>
<dbReference type="SUPFAM" id="SSF63520">
    <property type="entry name" value="PTS-regulatory domain, PRD"/>
    <property type="match status" value="2"/>
</dbReference>
<evidence type="ECO:0000256" key="3">
    <source>
        <dbReference type="ARBA" id="ARBA00023015"/>
    </source>
</evidence>
<dbReference type="InterPro" id="IPR002178">
    <property type="entry name" value="PTS_EIIA_type-2_dom"/>
</dbReference>
<keyword evidence="5" id="KW-0804">Transcription</keyword>
<protein>
    <submittedName>
        <fullName evidence="9">BglG family transcriptional antiterminator</fullName>
    </submittedName>
</protein>
<dbReference type="InterPro" id="IPR013011">
    <property type="entry name" value="PTS_EIIB_2"/>
</dbReference>
<dbReference type="EMBL" id="SMAE01000006">
    <property type="protein sequence ID" value="TCS89356.1"/>
    <property type="molecule type" value="Genomic_DNA"/>
</dbReference>
<dbReference type="Gene3D" id="3.40.930.10">
    <property type="entry name" value="Mannitol-specific EII, Chain A"/>
    <property type="match status" value="1"/>
</dbReference>
<evidence type="ECO:0000256" key="1">
    <source>
        <dbReference type="ARBA" id="ARBA00022679"/>
    </source>
</evidence>
<evidence type="ECO:0000259" key="8">
    <source>
        <dbReference type="PROSITE" id="PS51372"/>
    </source>
</evidence>
<dbReference type="GO" id="GO:0009401">
    <property type="term" value="P:phosphoenolpyruvate-dependent sugar phosphotransferase system"/>
    <property type="evidence" value="ECO:0007669"/>
    <property type="project" value="InterPro"/>
</dbReference>
<dbReference type="RefSeq" id="WP_132027423.1">
    <property type="nucleotide sequence ID" value="NZ_CP068564.1"/>
</dbReference>
<reference evidence="9 10" key="1">
    <citation type="submission" date="2019-03" db="EMBL/GenBank/DDBJ databases">
        <title>Genomic Encyclopedia of Type Strains, Phase IV (KMG-IV): sequencing the most valuable type-strain genomes for metagenomic binning, comparative biology and taxonomic classification.</title>
        <authorList>
            <person name="Goeker M."/>
        </authorList>
    </citation>
    <scope>NUCLEOTIDE SEQUENCE [LARGE SCALE GENOMIC DNA]</scope>
    <source>
        <strain evidence="9 10">DSM 26752</strain>
    </source>
</reference>
<evidence type="ECO:0000313" key="10">
    <source>
        <dbReference type="Proteomes" id="UP000294567"/>
    </source>
</evidence>
<sequence length="694" mass="80332">MLNLTIRQKDILKDILDNEIIDIENIAKRNNVSVRTIYRDIEKITEELSCLNLQLNKEKDKYIIEGSQDNLLELKHIIANTYYELTPLERKKIILKELLTSKEPIKLEYFAKVFDLTPPTISYYLKDIEKWLEKNNILLISKPGVGIKIEGSEENIRKATVNFIYENMDLNSLMEYINIDNVSGFMPKDSKVFDLLDIEIVSQIEESIIKLQQIYNYPILDKVYINLTIHIALAIKRIEKGEEIKLDPNTLKELKKYKEFEMANTLTQFLKETTGIELPEDEVGYITMHLLGFDYKSTLDAEYKTYANEMVNIIIKEANKKFHVDFSKDNLLIDGLTNHLMYTITRIKSNLNIRNPMLKEIKEKYSLLFNKTQEIMNVIIQKYNINIPEDEVGYIAIHLGAAIERIGDKENLYNVVVVCSSGIGSSQMLLSKLNKFPRLNILGCCSLEELKYALNKNHVDLVISTVPIYNLNVKTVVVTPLLLDEDIKKIEESLNIKNLYIAETKKSQNPILKRKKQIKNIAIYGSNIVDILKNTHMIIHREQNIENIIDELLKVHLKNKKIDKIGKDKILEKLIDRNTLAPIILPNKKFVLYHIATNYVDEILITIGKFKNPITMKNILGKKELVHTSFLLVAPKDKKSIETLGDLSAALIEDDKLVEELNNSTDEKQVVKSLEDALLLNYYKEIRKIYDEWA</sequence>
<proteinExistence type="predicted"/>
<dbReference type="Gene3D" id="3.40.50.2300">
    <property type="match status" value="1"/>
</dbReference>
<evidence type="ECO:0000256" key="5">
    <source>
        <dbReference type="ARBA" id="ARBA00023163"/>
    </source>
</evidence>
<dbReference type="Pfam" id="PF00874">
    <property type="entry name" value="PRD"/>
    <property type="match status" value="2"/>
</dbReference>
<dbReference type="PANTHER" id="PTHR30185">
    <property type="entry name" value="CRYPTIC BETA-GLUCOSIDE BGL OPERON ANTITERMINATOR"/>
    <property type="match status" value="1"/>
</dbReference>
<feature type="domain" description="PTS EIIB type-2" evidence="7">
    <location>
        <begin position="413"/>
        <end position="502"/>
    </location>
</feature>
<gene>
    <name evidence="9" type="ORF">EDD65_10622</name>
</gene>